<feature type="region of interest" description="Disordered" evidence="1">
    <location>
        <begin position="133"/>
        <end position="177"/>
    </location>
</feature>
<accession>A0A1X6NID1</accession>
<proteinExistence type="predicted"/>
<evidence type="ECO:0000256" key="2">
    <source>
        <dbReference type="SAM" id="SignalP"/>
    </source>
</evidence>
<dbReference type="EMBL" id="KV920637">
    <property type="protein sequence ID" value="OSX68381.1"/>
    <property type="molecule type" value="Genomic_DNA"/>
</dbReference>
<evidence type="ECO:0000256" key="1">
    <source>
        <dbReference type="SAM" id="MobiDB-lite"/>
    </source>
</evidence>
<keyword evidence="4" id="KW-1185">Reference proteome</keyword>
<organism evidence="3 4">
    <name type="scientific">Porphyra umbilicalis</name>
    <name type="common">Purple laver</name>
    <name type="synonym">Red alga</name>
    <dbReference type="NCBI Taxonomy" id="2786"/>
    <lineage>
        <taxon>Eukaryota</taxon>
        <taxon>Rhodophyta</taxon>
        <taxon>Bangiophyceae</taxon>
        <taxon>Bangiales</taxon>
        <taxon>Bangiaceae</taxon>
        <taxon>Porphyra</taxon>
    </lineage>
</organism>
<dbReference type="Proteomes" id="UP000218209">
    <property type="component" value="Unassembled WGS sequence"/>
</dbReference>
<keyword evidence="2" id="KW-0732">Signal</keyword>
<dbReference type="AlphaFoldDB" id="A0A1X6NID1"/>
<gene>
    <name evidence="3" type="ORF">BU14_2904s0001</name>
</gene>
<feature type="signal peptide" evidence="2">
    <location>
        <begin position="1"/>
        <end position="21"/>
    </location>
</feature>
<feature type="chain" id="PRO_5012349336" evidence="2">
    <location>
        <begin position="22"/>
        <end position="199"/>
    </location>
</feature>
<name>A0A1X6NID1_PORUM</name>
<sequence length="199" mass="20730">MRGAAWLRATAMCEVMAGGCATAVPAVDCAGLRRRQGPTRVLYRRAALGTPSVPPHGAALGAAPKGGARATPLQACSDAAMDVVKRGARVQRLCSGRAAEHGKPSWVFTVFFERTPAAINLYTGLCLHAEMERPPPLPNKKRRRSGRQAPQAPGRAPRRSVGATRPSASTAGRLPSSAATCACNAAAPSKSNRRATALI</sequence>
<evidence type="ECO:0000313" key="3">
    <source>
        <dbReference type="EMBL" id="OSX68381.1"/>
    </source>
</evidence>
<evidence type="ECO:0000313" key="4">
    <source>
        <dbReference type="Proteomes" id="UP000218209"/>
    </source>
</evidence>
<protein>
    <submittedName>
        <fullName evidence="3">Uncharacterized protein</fullName>
    </submittedName>
</protein>
<reference evidence="3 4" key="1">
    <citation type="submission" date="2017-03" db="EMBL/GenBank/DDBJ databases">
        <title>WGS assembly of Porphyra umbilicalis.</title>
        <authorList>
            <person name="Brawley S.H."/>
            <person name="Blouin N.A."/>
            <person name="Ficko-Blean E."/>
            <person name="Wheeler G.L."/>
            <person name="Lohr M."/>
            <person name="Goodson H.V."/>
            <person name="Jenkins J.W."/>
            <person name="Blaby-Haas C.E."/>
            <person name="Helliwell K.E."/>
            <person name="Chan C."/>
            <person name="Marriage T."/>
            <person name="Bhattacharya D."/>
            <person name="Klein A.S."/>
            <person name="Badis Y."/>
            <person name="Brodie J."/>
            <person name="Cao Y."/>
            <person name="Collen J."/>
            <person name="Dittami S.M."/>
            <person name="Gachon C.M."/>
            <person name="Green B.R."/>
            <person name="Karpowicz S."/>
            <person name="Kim J.W."/>
            <person name="Kudahl U."/>
            <person name="Lin S."/>
            <person name="Michel G."/>
            <person name="Mittag M."/>
            <person name="Olson B.J."/>
            <person name="Pangilinan J."/>
            <person name="Peng Y."/>
            <person name="Qiu H."/>
            <person name="Shu S."/>
            <person name="Singer J.T."/>
            <person name="Smith A.G."/>
            <person name="Sprecher B.N."/>
            <person name="Wagner V."/>
            <person name="Wang W."/>
            <person name="Wang Z.-Y."/>
            <person name="Yan J."/>
            <person name="Yarish C."/>
            <person name="Zoeuner-Riek S."/>
            <person name="Zhuang Y."/>
            <person name="Zou Y."/>
            <person name="Lindquist E.A."/>
            <person name="Grimwood J."/>
            <person name="Barry K."/>
            <person name="Rokhsar D.S."/>
            <person name="Schmutz J."/>
            <person name="Stiller J.W."/>
            <person name="Grossman A.R."/>
            <person name="Prochnik S.E."/>
        </authorList>
    </citation>
    <scope>NUCLEOTIDE SEQUENCE [LARGE SCALE GENOMIC DNA]</scope>
    <source>
        <strain evidence="3">4086291</strain>
    </source>
</reference>